<gene>
    <name evidence="2" type="ORF">GCK72_003254</name>
</gene>
<organism evidence="2 3">
    <name type="scientific">Caenorhabditis remanei</name>
    <name type="common">Caenorhabditis vulgaris</name>
    <dbReference type="NCBI Taxonomy" id="31234"/>
    <lineage>
        <taxon>Eukaryota</taxon>
        <taxon>Metazoa</taxon>
        <taxon>Ecdysozoa</taxon>
        <taxon>Nematoda</taxon>
        <taxon>Chromadorea</taxon>
        <taxon>Rhabditida</taxon>
        <taxon>Rhabditina</taxon>
        <taxon>Rhabditomorpha</taxon>
        <taxon>Rhabditoidea</taxon>
        <taxon>Rhabditidae</taxon>
        <taxon>Peloderinae</taxon>
        <taxon>Caenorhabditis</taxon>
    </lineage>
</organism>
<protein>
    <submittedName>
        <fullName evidence="2">Uncharacterized protein</fullName>
    </submittedName>
</protein>
<evidence type="ECO:0000313" key="2">
    <source>
        <dbReference type="EMBL" id="KAF1771428.1"/>
    </source>
</evidence>
<sequence>MAYLYEMRVYNRPPGETPTPVESPSISIKSLESVHVQEAAQGRLQAPLPSGASNFGTKCVNFWMGFVIFVFFLALLALVLMCKFAPHWLPREVARVVNH</sequence>
<comment type="caution">
    <text evidence="2">The sequence shown here is derived from an EMBL/GenBank/DDBJ whole genome shotgun (WGS) entry which is preliminary data.</text>
</comment>
<evidence type="ECO:0000313" key="3">
    <source>
        <dbReference type="Proteomes" id="UP000483820"/>
    </source>
</evidence>
<feature type="transmembrane region" description="Helical" evidence="1">
    <location>
        <begin position="62"/>
        <end position="82"/>
    </location>
</feature>
<dbReference type="EMBL" id="WUAV01000001">
    <property type="protein sequence ID" value="KAF1771428.1"/>
    <property type="molecule type" value="Genomic_DNA"/>
</dbReference>
<name>A0A6A5HU03_CAERE</name>
<dbReference type="Proteomes" id="UP000483820">
    <property type="component" value="Chromosome I"/>
</dbReference>
<dbReference type="GeneID" id="78773567"/>
<keyword evidence="1" id="KW-0472">Membrane</keyword>
<reference evidence="2 3" key="1">
    <citation type="submission" date="2019-12" db="EMBL/GenBank/DDBJ databases">
        <title>Chromosome-level assembly of the Caenorhabditis remanei genome.</title>
        <authorList>
            <person name="Teterina A.A."/>
            <person name="Willis J.H."/>
            <person name="Phillips P.C."/>
        </authorList>
    </citation>
    <scope>NUCLEOTIDE SEQUENCE [LARGE SCALE GENOMIC DNA]</scope>
    <source>
        <strain evidence="2 3">PX506</strain>
        <tissue evidence="2">Whole organism</tissue>
    </source>
</reference>
<keyword evidence="1" id="KW-1133">Transmembrane helix</keyword>
<dbReference type="CTD" id="78773567"/>
<accession>A0A6A5HU03</accession>
<proteinExistence type="predicted"/>
<dbReference type="RefSeq" id="XP_053592563.1">
    <property type="nucleotide sequence ID" value="XM_053723918.1"/>
</dbReference>
<dbReference type="KEGG" id="crq:GCK72_003254"/>
<keyword evidence="1" id="KW-0812">Transmembrane</keyword>
<dbReference type="AlphaFoldDB" id="A0A6A5HU03"/>
<evidence type="ECO:0000256" key="1">
    <source>
        <dbReference type="SAM" id="Phobius"/>
    </source>
</evidence>